<gene>
    <name evidence="2" type="ORF">SAMN02194393_02725</name>
</gene>
<keyword evidence="1" id="KW-1133">Transmembrane helix</keyword>
<evidence type="ECO:0000313" key="3">
    <source>
        <dbReference type="Proteomes" id="UP000190285"/>
    </source>
</evidence>
<evidence type="ECO:0000256" key="1">
    <source>
        <dbReference type="SAM" id="Phobius"/>
    </source>
</evidence>
<organism evidence="2 3">
    <name type="scientific">Maledivibacter halophilus</name>
    <dbReference type="NCBI Taxonomy" id="36842"/>
    <lineage>
        <taxon>Bacteria</taxon>
        <taxon>Bacillati</taxon>
        <taxon>Bacillota</taxon>
        <taxon>Clostridia</taxon>
        <taxon>Peptostreptococcales</taxon>
        <taxon>Caminicellaceae</taxon>
        <taxon>Maledivibacter</taxon>
    </lineage>
</organism>
<feature type="transmembrane region" description="Helical" evidence="1">
    <location>
        <begin position="12"/>
        <end position="33"/>
    </location>
</feature>
<dbReference type="EMBL" id="FUZT01000006">
    <property type="protein sequence ID" value="SKC73442.1"/>
    <property type="molecule type" value="Genomic_DNA"/>
</dbReference>
<dbReference type="AlphaFoldDB" id="A0A1T5LBS0"/>
<dbReference type="STRING" id="36842.SAMN02194393_02725"/>
<accession>A0A1T5LBS0</accession>
<reference evidence="3" key="1">
    <citation type="submission" date="2017-02" db="EMBL/GenBank/DDBJ databases">
        <authorList>
            <person name="Varghese N."/>
            <person name="Submissions S."/>
        </authorList>
    </citation>
    <scope>NUCLEOTIDE SEQUENCE [LARGE SCALE GENOMIC DNA]</scope>
    <source>
        <strain evidence="3">M1</strain>
    </source>
</reference>
<dbReference type="OrthoDB" id="9800249at2"/>
<evidence type="ECO:0000313" key="2">
    <source>
        <dbReference type="EMBL" id="SKC73442.1"/>
    </source>
</evidence>
<dbReference type="Pfam" id="PF14208">
    <property type="entry name" value="DUF4320"/>
    <property type="match status" value="1"/>
</dbReference>
<proteinExistence type="predicted"/>
<dbReference type="RefSeq" id="WP_079492284.1">
    <property type="nucleotide sequence ID" value="NZ_FUZT01000006.1"/>
</dbReference>
<dbReference type="InterPro" id="IPR025469">
    <property type="entry name" value="DUF4320"/>
</dbReference>
<protein>
    <recommendedName>
        <fullName evidence="4">DUF4320 family protein</fullName>
    </recommendedName>
</protein>
<keyword evidence="1" id="KW-0812">Transmembrane</keyword>
<evidence type="ECO:0008006" key="4">
    <source>
        <dbReference type="Google" id="ProtNLM"/>
    </source>
</evidence>
<sequence length="130" mass="14551">MNILKDKHGEGYIYTVIIVFVVVLMLAFATRVLPVFIAKSKLDTFADEAVRCAEIEGYIGNETKNRINELKANTGLDPNINWSTTGKIQLNHIFSLVLTLETDIGFFSFGSFPITLASKATGRSEIYWKD</sequence>
<keyword evidence="1" id="KW-0472">Membrane</keyword>
<name>A0A1T5LBS0_9FIRM</name>
<keyword evidence="3" id="KW-1185">Reference proteome</keyword>
<dbReference type="Proteomes" id="UP000190285">
    <property type="component" value="Unassembled WGS sequence"/>
</dbReference>